<dbReference type="AlphaFoldDB" id="A0A9W6WUX3"/>
<sequence>MDKLNKLLDDPDASLDEVLDFMDSYDFNTAAIGVPNAESKKTDTRVDTLGFLCFEDIEDALAPDTSLENKSETQRWESSSNGGAVMDACSARGRNWTAPQYKEHGRVRERVIRLREVVNQLECQLRELNGRCCPALSQSDDKREIESNNENQVGSLNSTDEVGGDVVTWRQIAMRQYEARRQAEKENSSLRERIEEQVRVAKRLERLICGQIPEQVRKIMLKDSCHLFIELT</sequence>
<proteinExistence type="predicted"/>
<evidence type="ECO:0000313" key="3">
    <source>
        <dbReference type="EMBL" id="GMF28397.1"/>
    </source>
</evidence>
<accession>A0A9W6WUX3</accession>
<protein>
    <submittedName>
        <fullName evidence="3">Unnamed protein product</fullName>
    </submittedName>
</protein>
<keyword evidence="1" id="KW-0175">Coiled coil</keyword>
<evidence type="ECO:0000256" key="1">
    <source>
        <dbReference type="SAM" id="Coils"/>
    </source>
</evidence>
<organism evidence="3 4">
    <name type="scientific">Phytophthora lilii</name>
    <dbReference type="NCBI Taxonomy" id="2077276"/>
    <lineage>
        <taxon>Eukaryota</taxon>
        <taxon>Sar</taxon>
        <taxon>Stramenopiles</taxon>
        <taxon>Oomycota</taxon>
        <taxon>Peronosporomycetes</taxon>
        <taxon>Peronosporales</taxon>
        <taxon>Peronosporaceae</taxon>
        <taxon>Phytophthora</taxon>
    </lineage>
</organism>
<reference evidence="3" key="1">
    <citation type="submission" date="2023-04" db="EMBL/GenBank/DDBJ databases">
        <title>Phytophthora lilii NBRC 32176.</title>
        <authorList>
            <person name="Ichikawa N."/>
            <person name="Sato H."/>
            <person name="Tonouchi N."/>
        </authorList>
    </citation>
    <scope>NUCLEOTIDE SEQUENCE</scope>
    <source>
        <strain evidence="3">NBRC 32176</strain>
    </source>
</reference>
<feature type="region of interest" description="Disordered" evidence="2">
    <location>
        <begin position="139"/>
        <end position="159"/>
    </location>
</feature>
<dbReference type="OrthoDB" id="129144at2759"/>
<feature type="coiled-coil region" evidence="1">
    <location>
        <begin position="173"/>
        <end position="207"/>
    </location>
</feature>
<dbReference type="Proteomes" id="UP001165083">
    <property type="component" value="Unassembled WGS sequence"/>
</dbReference>
<feature type="compositionally biased region" description="Polar residues" evidence="2">
    <location>
        <begin position="148"/>
        <end position="159"/>
    </location>
</feature>
<name>A0A9W6WUX3_9STRA</name>
<dbReference type="EMBL" id="BSXW01000712">
    <property type="protein sequence ID" value="GMF28397.1"/>
    <property type="molecule type" value="Genomic_DNA"/>
</dbReference>
<keyword evidence="4" id="KW-1185">Reference proteome</keyword>
<evidence type="ECO:0000313" key="4">
    <source>
        <dbReference type="Proteomes" id="UP001165083"/>
    </source>
</evidence>
<evidence type="ECO:0000256" key="2">
    <source>
        <dbReference type="SAM" id="MobiDB-lite"/>
    </source>
</evidence>
<gene>
    <name evidence="3" type="ORF">Plil01_001195300</name>
</gene>
<comment type="caution">
    <text evidence="3">The sequence shown here is derived from an EMBL/GenBank/DDBJ whole genome shotgun (WGS) entry which is preliminary data.</text>
</comment>